<dbReference type="Gene3D" id="1.10.150.130">
    <property type="match status" value="1"/>
</dbReference>
<dbReference type="EMBL" id="JAODYY010000003">
    <property type="protein sequence ID" value="MDH0124215.1"/>
    <property type="molecule type" value="Genomic_DNA"/>
</dbReference>
<dbReference type="InterPro" id="IPR010998">
    <property type="entry name" value="Integrase_recombinase_N"/>
</dbReference>
<name>A0AA42GWS5_9HYPH</name>
<protein>
    <submittedName>
        <fullName evidence="5">Phage integrase N-terminal SAM-like domain-containing protein</fullName>
    </submittedName>
</protein>
<keyword evidence="1" id="KW-0229">DNA integration</keyword>
<evidence type="ECO:0000313" key="5">
    <source>
        <dbReference type="EMBL" id="MDH0124215.1"/>
    </source>
</evidence>
<comment type="caution">
    <text evidence="5">The sequence shown here is derived from an EMBL/GenBank/DDBJ whole genome shotgun (WGS) entry which is preliminary data.</text>
</comment>
<dbReference type="PROSITE" id="PS51900">
    <property type="entry name" value="CB"/>
    <property type="match status" value="1"/>
</dbReference>
<evidence type="ECO:0000256" key="2">
    <source>
        <dbReference type="ARBA" id="ARBA00023125"/>
    </source>
</evidence>
<dbReference type="GO" id="GO:0015074">
    <property type="term" value="P:DNA integration"/>
    <property type="evidence" value="ECO:0007669"/>
    <property type="project" value="UniProtKB-KW"/>
</dbReference>
<organism evidence="5 6">
    <name type="scientific">Brucella intermedia GD04153</name>
    <dbReference type="NCBI Taxonomy" id="2975438"/>
    <lineage>
        <taxon>Bacteria</taxon>
        <taxon>Pseudomonadati</taxon>
        <taxon>Pseudomonadota</taxon>
        <taxon>Alphaproteobacteria</taxon>
        <taxon>Hyphomicrobiales</taxon>
        <taxon>Brucellaceae</taxon>
        <taxon>Brucella/Ochrobactrum group</taxon>
        <taxon>Brucella</taxon>
    </lineage>
</organism>
<accession>A0AA42GWS5</accession>
<gene>
    <name evidence="5" type="ORF">N7376_09455</name>
</gene>
<dbReference type="InterPro" id="IPR044068">
    <property type="entry name" value="CB"/>
</dbReference>
<evidence type="ECO:0000256" key="1">
    <source>
        <dbReference type="ARBA" id="ARBA00022908"/>
    </source>
</evidence>
<reference evidence="5" key="1">
    <citation type="submission" date="2022-09" db="EMBL/GenBank/DDBJ databases">
        <title>Intensive care unit water sources are persistently colonized with multi-drug resistant bacteria and are the site of extensive horizontal gene transfer of antibiotic resistance genes.</title>
        <authorList>
            <person name="Diorio-Toth L."/>
        </authorList>
    </citation>
    <scope>NUCLEOTIDE SEQUENCE</scope>
    <source>
        <strain evidence="5">GD04153</strain>
    </source>
</reference>
<dbReference type="SUPFAM" id="SSF47823">
    <property type="entry name" value="lambda integrase-like, N-terminal domain"/>
    <property type="match status" value="1"/>
</dbReference>
<dbReference type="InterPro" id="IPR004107">
    <property type="entry name" value="Integrase_SAM-like_N"/>
</dbReference>
<proteinExistence type="predicted"/>
<keyword evidence="2 3" id="KW-0238">DNA-binding</keyword>
<feature type="domain" description="Core-binding (CB)" evidence="4">
    <location>
        <begin position="8"/>
        <end position="89"/>
    </location>
</feature>
<evidence type="ECO:0000259" key="4">
    <source>
        <dbReference type="PROSITE" id="PS51900"/>
    </source>
</evidence>
<dbReference type="Proteomes" id="UP001158087">
    <property type="component" value="Unassembled WGS sequence"/>
</dbReference>
<dbReference type="GO" id="GO:0003677">
    <property type="term" value="F:DNA binding"/>
    <property type="evidence" value="ECO:0007669"/>
    <property type="project" value="UniProtKB-UniRule"/>
</dbReference>
<dbReference type="Pfam" id="PF13495">
    <property type="entry name" value="Phage_int_SAM_4"/>
    <property type="match status" value="1"/>
</dbReference>
<evidence type="ECO:0000313" key="6">
    <source>
        <dbReference type="Proteomes" id="UP001158087"/>
    </source>
</evidence>
<evidence type="ECO:0000256" key="3">
    <source>
        <dbReference type="PROSITE-ProRule" id="PRU01248"/>
    </source>
</evidence>
<sequence>MHNQPNSPAISPLRRRPIDDMNLRHFGHETQRYYLRDIARLASFLGRPPYTASVDDLRRFQIWQQSEGVPVPTMNSVVSALRFFFNTMIDRPDIARRLVRLAHPRNLSLFCQIQRMHAVGTVQASSALIQRPRVPLIHPPATSHDRPRTHL</sequence>
<dbReference type="AlphaFoldDB" id="A0AA42GWS5"/>